<gene>
    <name evidence="1" type="ORF">IVIADoCa7_20</name>
</gene>
<protein>
    <submittedName>
        <fullName evidence="1">Uncharacterized protein</fullName>
    </submittedName>
</protein>
<accession>A0A9X9JQU2</accession>
<evidence type="ECO:0000313" key="1">
    <source>
        <dbReference type="EMBL" id="UYA98846.1"/>
    </source>
</evidence>
<dbReference type="EMBL" id="ON932081">
    <property type="protein sequence ID" value="UYA98846.1"/>
    <property type="molecule type" value="Genomic_DNA"/>
</dbReference>
<name>A0A9X9JQU2_9CAUD</name>
<reference evidence="1" key="1">
    <citation type="submission" date="2022-07" db="EMBL/GenBank/DDBJ databases">
        <title>Comparative analysis of new lytic phages for the biological control of phytopathogenic Xanthomonas spp.</title>
        <authorList>
            <person name="Domingo-Calap M.L."/>
            <person name="Bernabeu-Gimeno M."/>
            <person name="Aure C.M."/>
            <person name="Marco-Noales E."/>
            <person name="Domingo-Calap P."/>
        </authorList>
    </citation>
    <scope>NUCLEOTIDE SEQUENCE</scope>
</reference>
<organism evidence="1 2">
    <name type="scientific">Xanthomonas phage vB_Xar_IVIA-DoCa7</name>
    <dbReference type="NCBI Taxonomy" id="2975534"/>
    <lineage>
        <taxon>Viruses</taxon>
        <taxon>Duplodnaviria</taxon>
        <taxon>Heunggongvirae</taxon>
        <taxon>Uroviricota</taxon>
        <taxon>Caudoviricetes</taxon>
        <taxon>Autographivirales</taxon>
        <taxon>Autonotataviridae</taxon>
        <taxon>Paternavirus</taxon>
        <taxon>Paternavirus doca7</taxon>
    </lineage>
</organism>
<sequence>MAKGLPGLLAVHFPARFESDPVMQELLISVATIAGGFSLESQRGAYVREDTGQLQVEPVSVLVVCHAGSHDMHQSMKNLRHNIVRRLFELGEESVLVTYTYPHGAPFRGLLFNDKAAVIPPTLPPPTSGESHLFVQRNTTH</sequence>
<evidence type="ECO:0000313" key="2">
    <source>
        <dbReference type="Proteomes" id="UP001164550"/>
    </source>
</evidence>
<keyword evidence="2" id="KW-1185">Reference proteome</keyword>
<proteinExistence type="predicted"/>
<dbReference type="Proteomes" id="UP001164550">
    <property type="component" value="Segment"/>
</dbReference>